<evidence type="ECO:0000256" key="5">
    <source>
        <dbReference type="ARBA" id="ARBA00032897"/>
    </source>
</evidence>
<reference evidence="8 9" key="1">
    <citation type="journal article" date="2018" name="Int. J. Syst. Evol. Microbiol.">
        <title>Bifidobacterium callitrichidarum sp. nov. from the faeces of the emperor tamarin (Saguinus imperator).</title>
        <authorList>
            <person name="Modesto M."/>
            <person name="Michelini S."/>
            <person name="Sansosti M.C."/>
            <person name="De Filippo C."/>
            <person name="Cavalieri D."/>
            <person name="Qvirist L."/>
            <person name="Andlid T."/>
            <person name="Spiezio C."/>
            <person name="Sandri C."/>
            <person name="Pascarelli S."/>
            <person name="Sgorbati B."/>
            <person name="Mattarelli P."/>
        </authorList>
    </citation>
    <scope>NUCLEOTIDE SEQUENCE [LARGE SCALE GENOMIC DNA]</scope>
    <source>
        <strain evidence="8 9">TRI 5</strain>
    </source>
</reference>
<dbReference type="InterPro" id="IPR027417">
    <property type="entry name" value="P-loop_NTPase"/>
</dbReference>
<dbReference type="Gene3D" id="3.40.50.300">
    <property type="entry name" value="P-loop containing nucleotide triphosphate hydrolases"/>
    <property type="match status" value="1"/>
</dbReference>
<protein>
    <recommendedName>
        <fullName evidence="5">UDP-N-acetylglucosamine kinase</fullName>
        <ecNumber evidence="2">2.7.1.176</ecNumber>
    </recommendedName>
    <alternativeName>
        <fullName evidence="5">UDP-N-acetylglucosamine kinase</fullName>
    </alternativeName>
</protein>
<keyword evidence="9" id="KW-1185">Reference proteome</keyword>
<comment type="similarity">
    <text evidence="1">Belongs to the zeta toxin family.</text>
</comment>
<accession>A0A2U2N0P1</accession>
<proteinExistence type="inferred from homology"/>
<comment type="caution">
    <text evidence="8">The sequence shown here is derived from an EMBL/GenBank/DDBJ whole genome shotgun (WGS) entry which is preliminary data.</text>
</comment>
<evidence type="ECO:0000256" key="6">
    <source>
        <dbReference type="ARBA" id="ARBA00048178"/>
    </source>
</evidence>
<evidence type="ECO:0000256" key="2">
    <source>
        <dbReference type="ARBA" id="ARBA00011963"/>
    </source>
</evidence>
<evidence type="ECO:0000256" key="1">
    <source>
        <dbReference type="ARBA" id="ARBA00009104"/>
    </source>
</evidence>
<evidence type="ECO:0000313" key="9">
    <source>
        <dbReference type="Proteomes" id="UP000245876"/>
    </source>
</evidence>
<evidence type="ECO:0000313" key="8">
    <source>
        <dbReference type="EMBL" id="PWG62642.1"/>
    </source>
</evidence>
<keyword evidence="3" id="KW-0547">Nucleotide-binding</keyword>
<dbReference type="EMBL" id="QFFM01000033">
    <property type="protein sequence ID" value="PWG62642.1"/>
    <property type="molecule type" value="Genomic_DNA"/>
</dbReference>
<dbReference type="SUPFAM" id="SSF52540">
    <property type="entry name" value="P-loop containing nucleoside triphosphate hydrolases"/>
    <property type="match status" value="1"/>
</dbReference>
<dbReference type="AlphaFoldDB" id="A0A2U2N0P1"/>
<evidence type="ECO:0000256" key="4">
    <source>
        <dbReference type="ARBA" id="ARBA00022840"/>
    </source>
</evidence>
<comment type="catalytic activity">
    <reaction evidence="6">
        <text>UDP-N-acetyl-alpha-D-glucosamine + ATP = UDP-N-acetyl-alpha-D-glucosamine 3'-phosphate + ADP + H(+)</text>
        <dbReference type="Rhea" id="RHEA:32671"/>
        <dbReference type="ChEBI" id="CHEBI:15378"/>
        <dbReference type="ChEBI" id="CHEBI:30616"/>
        <dbReference type="ChEBI" id="CHEBI:57705"/>
        <dbReference type="ChEBI" id="CHEBI:64353"/>
        <dbReference type="ChEBI" id="CHEBI:456216"/>
        <dbReference type="EC" id="2.7.1.176"/>
    </reaction>
</comment>
<dbReference type="Proteomes" id="UP000245876">
    <property type="component" value="Unassembled WGS sequence"/>
</dbReference>
<gene>
    <name evidence="8" type="ORF">DF196_11835</name>
</gene>
<organism evidence="8 9">
    <name type="scientific">Bifidobacterium callitrichidarum</name>
    <dbReference type="NCBI Taxonomy" id="2052941"/>
    <lineage>
        <taxon>Bacteria</taxon>
        <taxon>Bacillati</taxon>
        <taxon>Actinomycetota</taxon>
        <taxon>Actinomycetes</taxon>
        <taxon>Bifidobacteriales</taxon>
        <taxon>Bifidobacteriaceae</taxon>
        <taxon>Bifidobacterium</taxon>
    </lineage>
</organism>
<keyword evidence="4" id="KW-0067">ATP-binding</keyword>
<dbReference type="GO" id="GO:0005524">
    <property type="term" value="F:ATP binding"/>
    <property type="evidence" value="ECO:0007669"/>
    <property type="project" value="UniProtKB-KW"/>
</dbReference>
<evidence type="ECO:0000259" key="7">
    <source>
        <dbReference type="Pfam" id="PF06414"/>
    </source>
</evidence>
<dbReference type="InterPro" id="IPR010488">
    <property type="entry name" value="Zeta_toxin_domain"/>
</dbReference>
<name>A0A2U2N0P1_9BIFI</name>
<evidence type="ECO:0000256" key="3">
    <source>
        <dbReference type="ARBA" id="ARBA00022741"/>
    </source>
</evidence>
<dbReference type="EC" id="2.7.1.176" evidence="2"/>
<sequence length="313" mass="35818">MGQAGAGTQGAETVSKFHTSDMQRMWDEQIKQVVFEDYQPSDNPLTVFLGGQSGAGKTQGVHTIMGAYRDEGLVYINPDDYRQFHPDYDKLMEERPLDMPKRTARASAVWTDLAVETADNERYSTIVEGTWNNVDRVLQQMQEAKDCGRRVHAAALATPPTLSRLAVLERYYRDLSMGRPARWVSPDFHDKIVESLPDKISMVADSGIPDRFIVVDRKDGLIPYSADESEDFLNEWNERFQRPLSVEEAEMVYEHAERIRENISDIDPDNEEAKRAVLSLYDEPTIFRIHPIGMPEVDSRQPRKPNGEYDFKN</sequence>
<dbReference type="Pfam" id="PF06414">
    <property type="entry name" value="Zeta_toxin"/>
    <property type="match status" value="1"/>
</dbReference>
<dbReference type="GO" id="GO:0016301">
    <property type="term" value="F:kinase activity"/>
    <property type="evidence" value="ECO:0007669"/>
    <property type="project" value="InterPro"/>
</dbReference>
<feature type="domain" description="Zeta toxin" evidence="7">
    <location>
        <begin position="38"/>
        <end position="220"/>
    </location>
</feature>